<reference evidence="4 5" key="1">
    <citation type="submission" date="2017-01" db="EMBL/GenBank/DDBJ databases">
        <title>Complete genome sequence of esterase-producing bacterium Croceicoccus marinus E4A9.</title>
        <authorList>
            <person name="Wu Y.-H."/>
            <person name="Cheng H."/>
            <person name="Xu L."/>
            <person name="Huo Y.-Y."/>
            <person name="Wang C.-S."/>
            <person name="Xu X.-W."/>
        </authorList>
    </citation>
    <scope>NUCLEOTIDE SEQUENCE [LARGE SCALE GENOMIC DNA]</scope>
    <source>
        <strain evidence="4 5">E4A9</strain>
    </source>
</reference>
<keyword evidence="2" id="KW-0274">FAD</keyword>
<dbReference type="InterPro" id="IPR016167">
    <property type="entry name" value="FAD-bd_PCMH_sub1"/>
</dbReference>
<dbReference type="InterPro" id="IPR016169">
    <property type="entry name" value="FAD-bd_PCMH_sub2"/>
</dbReference>
<dbReference type="InterPro" id="IPR036683">
    <property type="entry name" value="CO_DH_flav_C_dom_sf"/>
</dbReference>
<dbReference type="EMBL" id="CP019602">
    <property type="protein sequence ID" value="ARU16920.1"/>
    <property type="molecule type" value="Genomic_DNA"/>
</dbReference>
<feature type="domain" description="FAD-binding PCMH-type" evidence="3">
    <location>
        <begin position="1"/>
        <end position="224"/>
    </location>
</feature>
<dbReference type="PANTHER" id="PTHR42659">
    <property type="entry name" value="XANTHINE DEHYDROGENASE SUBUNIT C-RELATED"/>
    <property type="match status" value="1"/>
</dbReference>
<dbReference type="Pfam" id="PF00941">
    <property type="entry name" value="FAD_binding_5"/>
    <property type="match status" value="1"/>
</dbReference>
<dbReference type="Gene3D" id="3.30.43.10">
    <property type="entry name" value="Uridine Diphospho-n-acetylenolpyruvylglucosamine Reductase, domain 2"/>
    <property type="match status" value="1"/>
</dbReference>
<dbReference type="GO" id="GO:0071949">
    <property type="term" value="F:FAD binding"/>
    <property type="evidence" value="ECO:0007669"/>
    <property type="project" value="InterPro"/>
</dbReference>
<gene>
    <name evidence="4" type="ORF">A9D14_13020</name>
</gene>
<dbReference type="InterPro" id="IPR036318">
    <property type="entry name" value="FAD-bd_PCMH-like_sf"/>
</dbReference>
<evidence type="ECO:0000313" key="4">
    <source>
        <dbReference type="EMBL" id="ARU16920.1"/>
    </source>
</evidence>
<dbReference type="PANTHER" id="PTHR42659:SF1">
    <property type="entry name" value="OXIDOREDUCTASE"/>
    <property type="match status" value="1"/>
</dbReference>
<dbReference type="SUPFAM" id="SSF55447">
    <property type="entry name" value="CO dehydrogenase flavoprotein C-terminal domain-like"/>
    <property type="match status" value="1"/>
</dbReference>
<evidence type="ECO:0000259" key="3">
    <source>
        <dbReference type="PROSITE" id="PS51387"/>
    </source>
</evidence>
<dbReference type="InterPro" id="IPR016166">
    <property type="entry name" value="FAD-bd_PCMH"/>
</dbReference>
<evidence type="ECO:0000313" key="5">
    <source>
        <dbReference type="Proteomes" id="UP000195807"/>
    </source>
</evidence>
<dbReference type="AlphaFoldDB" id="A0A1Z1FDU2"/>
<dbReference type="GO" id="GO:0016491">
    <property type="term" value="F:oxidoreductase activity"/>
    <property type="evidence" value="ECO:0007669"/>
    <property type="project" value="InterPro"/>
</dbReference>
<dbReference type="InterPro" id="IPR002346">
    <property type="entry name" value="Mopterin_DH_FAD-bd"/>
</dbReference>
<dbReference type="KEGG" id="cman:A9D14_13020"/>
<evidence type="ECO:0000256" key="1">
    <source>
        <dbReference type="ARBA" id="ARBA00022630"/>
    </source>
</evidence>
<evidence type="ECO:0000256" key="2">
    <source>
        <dbReference type="ARBA" id="ARBA00022827"/>
    </source>
</evidence>
<dbReference type="RefSeq" id="WP_066847181.1">
    <property type="nucleotide sequence ID" value="NZ_CP019602.1"/>
</dbReference>
<dbReference type="OrthoDB" id="9814706at2"/>
<sequence length="330" mass="35646">MRPFQYNRPDSAVRAVAAADAGTQYLGGGTTLTDLMKLDVMRPTQVVDITGMDGQRHDFIAWDGKALRIGALTTMAALADDNDVRRRVPMLSDALWLAASPQIRNMARLGGNVLQRTRCPYYRDTSYDQCNKRVPGSGCAALEGGVTRSLAVLGTSPSCIATYPGDFAQALIALDAIVEILGKGGPRSLRFADLHRLPQSRPDIETTLQQGDLITAFSIPDADFPRSRYLKVRDRESYAYALASTAGALRMEGDTIADIRIGLGGVATVPWRAREAEAALRGGPLNEARLNRAAEIAFAGASATEHNKFKIDLGKRTMVRAFTEIAGMEG</sequence>
<dbReference type="STRING" id="450378.GCA_001661675_02614"/>
<accession>A0A1Z1FDU2</accession>
<dbReference type="SMART" id="SM01092">
    <property type="entry name" value="CO_deh_flav_C"/>
    <property type="match status" value="1"/>
</dbReference>
<protein>
    <submittedName>
        <fullName evidence="4">FAD-binding molybdopterin dehydrogenase</fullName>
    </submittedName>
</protein>
<keyword evidence="1" id="KW-0285">Flavoprotein</keyword>
<dbReference type="Pfam" id="PF03450">
    <property type="entry name" value="CO_deh_flav_C"/>
    <property type="match status" value="1"/>
</dbReference>
<dbReference type="InterPro" id="IPR051312">
    <property type="entry name" value="Diverse_Substr_Oxidored"/>
</dbReference>
<name>A0A1Z1FDU2_9SPHN</name>
<dbReference type="InterPro" id="IPR005107">
    <property type="entry name" value="CO_DH_flav_C"/>
</dbReference>
<dbReference type="Gene3D" id="3.30.465.10">
    <property type="match status" value="2"/>
</dbReference>
<dbReference type="Gene3D" id="3.30.390.50">
    <property type="entry name" value="CO dehydrogenase flavoprotein, C-terminal domain"/>
    <property type="match status" value="1"/>
</dbReference>
<organism evidence="4 5">
    <name type="scientific">Croceicoccus marinus</name>
    <dbReference type="NCBI Taxonomy" id="450378"/>
    <lineage>
        <taxon>Bacteria</taxon>
        <taxon>Pseudomonadati</taxon>
        <taxon>Pseudomonadota</taxon>
        <taxon>Alphaproteobacteria</taxon>
        <taxon>Sphingomonadales</taxon>
        <taxon>Erythrobacteraceae</taxon>
        <taxon>Croceicoccus</taxon>
    </lineage>
</organism>
<proteinExistence type="predicted"/>
<dbReference type="SUPFAM" id="SSF56176">
    <property type="entry name" value="FAD-binding/transporter-associated domain-like"/>
    <property type="match status" value="1"/>
</dbReference>
<dbReference type="Proteomes" id="UP000195807">
    <property type="component" value="Chromosome"/>
</dbReference>
<dbReference type="PROSITE" id="PS51387">
    <property type="entry name" value="FAD_PCMH"/>
    <property type="match status" value="1"/>
</dbReference>
<keyword evidence="5" id="KW-1185">Reference proteome</keyword>